<gene>
    <name evidence="1" type="ORF">B0H64DRAFT_185610</name>
</gene>
<organism evidence="1 2">
    <name type="scientific">Chaetomium fimeti</name>
    <dbReference type="NCBI Taxonomy" id="1854472"/>
    <lineage>
        <taxon>Eukaryota</taxon>
        <taxon>Fungi</taxon>
        <taxon>Dikarya</taxon>
        <taxon>Ascomycota</taxon>
        <taxon>Pezizomycotina</taxon>
        <taxon>Sordariomycetes</taxon>
        <taxon>Sordariomycetidae</taxon>
        <taxon>Sordariales</taxon>
        <taxon>Chaetomiaceae</taxon>
        <taxon>Chaetomium</taxon>
    </lineage>
</organism>
<name>A0AAE0LR38_9PEZI</name>
<protein>
    <submittedName>
        <fullName evidence="1">Uncharacterized protein</fullName>
    </submittedName>
</protein>
<dbReference type="RefSeq" id="XP_062657891.1">
    <property type="nucleotide sequence ID" value="XM_062798992.1"/>
</dbReference>
<dbReference type="Proteomes" id="UP001278766">
    <property type="component" value="Unassembled WGS sequence"/>
</dbReference>
<sequence length="360" mass="40590">MANNYEQNTPIPSHVLASSMFRTISLAQVDQSRLLDGIHQYPLCAGCNNAIKRQDPFEVYCPKCGHTLWCNPGCTRFPGRSFQINDKTPRETLIPDSWALHEQLCFPTIQRRPFGGRDFAYHRQACLFPVGQDTPQIIWVHYDWGTATLTVEDPSFHAFGVQTDSEPTRCVLLRDGYQMENWTFRFDLLLLSYPQVAQAIPPNMASQSIAALAKPLQLKTWFGPVVAIAVSPNPSGKHCLVQDITPRDITAAVIYHLTHLDNPCRPLAQFWPGADDAYPVLKLTDAANHFITSAFGHQPPMAPVLVASWKGGIWKPCTVAHRLGLRWYISSGNCRSWQDMDRGPNPDARWLKYVFGDDQE</sequence>
<reference evidence="1" key="1">
    <citation type="journal article" date="2023" name="Mol. Phylogenet. Evol.">
        <title>Genome-scale phylogeny and comparative genomics of the fungal order Sordariales.</title>
        <authorList>
            <person name="Hensen N."/>
            <person name="Bonometti L."/>
            <person name="Westerberg I."/>
            <person name="Brannstrom I.O."/>
            <person name="Guillou S."/>
            <person name="Cros-Aarteil S."/>
            <person name="Calhoun S."/>
            <person name="Haridas S."/>
            <person name="Kuo A."/>
            <person name="Mondo S."/>
            <person name="Pangilinan J."/>
            <person name="Riley R."/>
            <person name="LaButti K."/>
            <person name="Andreopoulos B."/>
            <person name="Lipzen A."/>
            <person name="Chen C."/>
            <person name="Yan M."/>
            <person name="Daum C."/>
            <person name="Ng V."/>
            <person name="Clum A."/>
            <person name="Steindorff A."/>
            <person name="Ohm R.A."/>
            <person name="Martin F."/>
            <person name="Silar P."/>
            <person name="Natvig D.O."/>
            <person name="Lalanne C."/>
            <person name="Gautier V."/>
            <person name="Ament-Velasquez S.L."/>
            <person name="Kruys A."/>
            <person name="Hutchinson M.I."/>
            <person name="Powell A.J."/>
            <person name="Barry K."/>
            <person name="Miller A.N."/>
            <person name="Grigoriev I.V."/>
            <person name="Debuchy R."/>
            <person name="Gladieux P."/>
            <person name="Hiltunen Thoren M."/>
            <person name="Johannesson H."/>
        </authorList>
    </citation>
    <scope>NUCLEOTIDE SEQUENCE</scope>
    <source>
        <strain evidence="1">CBS 168.71</strain>
    </source>
</reference>
<evidence type="ECO:0000313" key="1">
    <source>
        <dbReference type="EMBL" id="KAK3294377.1"/>
    </source>
</evidence>
<keyword evidence="2" id="KW-1185">Reference proteome</keyword>
<proteinExistence type="predicted"/>
<evidence type="ECO:0000313" key="2">
    <source>
        <dbReference type="Proteomes" id="UP001278766"/>
    </source>
</evidence>
<comment type="caution">
    <text evidence="1">The sequence shown here is derived from an EMBL/GenBank/DDBJ whole genome shotgun (WGS) entry which is preliminary data.</text>
</comment>
<accession>A0AAE0LR38</accession>
<dbReference type="EMBL" id="JAUEPN010000005">
    <property type="protein sequence ID" value="KAK3294377.1"/>
    <property type="molecule type" value="Genomic_DNA"/>
</dbReference>
<reference evidence="1" key="2">
    <citation type="submission" date="2023-06" db="EMBL/GenBank/DDBJ databases">
        <authorList>
            <consortium name="Lawrence Berkeley National Laboratory"/>
            <person name="Haridas S."/>
            <person name="Hensen N."/>
            <person name="Bonometti L."/>
            <person name="Westerberg I."/>
            <person name="Brannstrom I.O."/>
            <person name="Guillou S."/>
            <person name="Cros-Aarteil S."/>
            <person name="Calhoun S."/>
            <person name="Kuo A."/>
            <person name="Mondo S."/>
            <person name="Pangilinan J."/>
            <person name="Riley R."/>
            <person name="Labutti K."/>
            <person name="Andreopoulos B."/>
            <person name="Lipzen A."/>
            <person name="Chen C."/>
            <person name="Yanf M."/>
            <person name="Daum C."/>
            <person name="Ng V."/>
            <person name="Clum A."/>
            <person name="Steindorff A."/>
            <person name="Ohm R."/>
            <person name="Martin F."/>
            <person name="Silar P."/>
            <person name="Natvig D."/>
            <person name="Lalanne C."/>
            <person name="Gautier V."/>
            <person name="Ament-Velasquez S.L."/>
            <person name="Kruys A."/>
            <person name="Hutchinson M.I."/>
            <person name="Powell A.J."/>
            <person name="Barry K."/>
            <person name="Miller A.N."/>
            <person name="Grigoriev I.V."/>
            <person name="Debuchy R."/>
            <person name="Gladieux P."/>
            <person name="Thoren M.H."/>
            <person name="Johannesson H."/>
        </authorList>
    </citation>
    <scope>NUCLEOTIDE SEQUENCE</scope>
    <source>
        <strain evidence="1">CBS 168.71</strain>
    </source>
</reference>
<dbReference type="GeneID" id="87835940"/>
<dbReference type="AlphaFoldDB" id="A0AAE0LR38"/>